<proteinExistence type="predicted"/>
<feature type="chain" id="PRO_5045968894" evidence="1">
    <location>
        <begin position="27"/>
        <end position="52"/>
    </location>
</feature>
<keyword evidence="3" id="KW-1185">Reference proteome</keyword>
<dbReference type="Proteomes" id="UP001597261">
    <property type="component" value="Unassembled WGS sequence"/>
</dbReference>
<name>A0ABW4J3Q0_9ACTN</name>
<evidence type="ECO:0000313" key="3">
    <source>
        <dbReference type="Proteomes" id="UP001597261"/>
    </source>
</evidence>
<evidence type="ECO:0000256" key="1">
    <source>
        <dbReference type="SAM" id="SignalP"/>
    </source>
</evidence>
<dbReference type="RefSeq" id="WP_381092415.1">
    <property type="nucleotide sequence ID" value="NZ_JBHUDX010000145.1"/>
</dbReference>
<accession>A0ABW4J3Q0</accession>
<evidence type="ECO:0000313" key="2">
    <source>
        <dbReference type="EMBL" id="MFD1663537.1"/>
    </source>
</evidence>
<dbReference type="EMBL" id="JBHUDX010000145">
    <property type="protein sequence ID" value="MFD1663537.1"/>
    <property type="molecule type" value="Genomic_DNA"/>
</dbReference>
<feature type="signal peptide" evidence="1">
    <location>
        <begin position="1"/>
        <end position="26"/>
    </location>
</feature>
<protein>
    <submittedName>
        <fullName evidence="2">Uncharacterized protein</fullName>
    </submittedName>
</protein>
<reference evidence="3" key="1">
    <citation type="journal article" date="2019" name="Int. J. Syst. Evol. Microbiol.">
        <title>The Global Catalogue of Microorganisms (GCM) 10K type strain sequencing project: providing services to taxonomists for standard genome sequencing and annotation.</title>
        <authorList>
            <consortium name="The Broad Institute Genomics Platform"/>
            <consortium name="The Broad Institute Genome Sequencing Center for Infectious Disease"/>
            <person name="Wu L."/>
            <person name="Ma J."/>
        </authorList>
    </citation>
    <scope>NUCLEOTIDE SEQUENCE [LARGE SCALE GENOMIC DNA]</scope>
    <source>
        <strain evidence="3">CGMCC 1.12470</strain>
    </source>
</reference>
<organism evidence="2 3">
    <name type="scientific">Streptomyces caeni</name>
    <dbReference type="NCBI Taxonomy" id="2307231"/>
    <lineage>
        <taxon>Bacteria</taxon>
        <taxon>Bacillati</taxon>
        <taxon>Actinomycetota</taxon>
        <taxon>Actinomycetes</taxon>
        <taxon>Kitasatosporales</taxon>
        <taxon>Streptomycetaceae</taxon>
        <taxon>Streptomyces</taxon>
    </lineage>
</organism>
<keyword evidence="1" id="KW-0732">Signal</keyword>
<gene>
    <name evidence="2" type="ORF">ACFSL4_36615</name>
</gene>
<comment type="caution">
    <text evidence="2">The sequence shown here is derived from an EMBL/GenBank/DDBJ whole genome shotgun (WGS) entry which is preliminary data.</text>
</comment>
<sequence>MLAFRTVKAVVLSLFAVAALALPAMAGGAGFETTAGKTVVAQASPDDLTWGS</sequence>